<keyword evidence="1" id="KW-1133">Transmembrane helix</keyword>
<keyword evidence="1" id="KW-0812">Transmembrane</keyword>
<keyword evidence="1" id="KW-0472">Membrane</keyword>
<protein>
    <submittedName>
        <fullName evidence="2">Uncharacterized protein</fullName>
    </submittedName>
</protein>
<sequence length="143" mass="16802">MKNIKVNIRYKAYYALGIFSIYLIFLLVYGLVKKSSAELLLNVLGWGIPCLFIYYVFIHRIKILITDDNRQLICKPSNSIWYETIDLQKIHSIRLKKGIFFDKIVIRYNMDKVVLYPENSLSLLNLFKSICKNAKISIDSKQE</sequence>
<dbReference type="EMBL" id="BAIQ01000043">
    <property type="protein sequence ID" value="GAE16785.1"/>
    <property type="molecule type" value="Genomic_DNA"/>
</dbReference>
<proteinExistence type="predicted"/>
<evidence type="ECO:0000313" key="2">
    <source>
        <dbReference type="EMBL" id="GAE16785.1"/>
    </source>
</evidence>
<gene>
    <name evidence="2" type="ORF">JCM6292_3279</name>
</gene>
<name>W4PAM1_9BACE</name>
<comment type="caution">
    <text evidence="2">The sequence shown here is derived from an EMBL/GenBank/DDBJ whole genome shotgun (WGS) entry which is preliminary data.</text>
</comment>
<dbReference type="Proteomes" id="UP000018861">
    <property type="component" value="Unassembled WGS sequence"/>
</dbReference>
<reference evidence="2 3" key="1">
    <citation type="journal article" date="2014" name="Genome Announc.">
        <title>Draft Genome Sequences of Three Strains of Bacteroides pyogenes Isolated from a Cat and Swine.</title>
        <authorList>
            <person name="Sakamoto M."/>
            <person name="Oshima K."/>
            <person name="Suda W."/>
            <person name="Kitamura K."/>
            <person name="Iida T."/>
            <person name="Hattori M."/>
            <person name="Ohkuma M."/>
        </authorList>
    </citation>
    <scope>NUCLEOTIDE SEQUENCE [LARGE SCALE GENOMIC DNA]</scope>
    <source>
        <strain evidence="2 3">JCM 6292</strain>
    </source>
</reference>
<feature type="transmembrane region" description="Helical" evidence="1">
    <location>
        <begin position="12"/>
        <end position="32"/>
    </location>
</feature>
<organism evidence="2 3">
    <name type="scientific">Bacteroides pyogenes JCM 6292</name>
    <dbReference type="NCBI Taxonomy" id="1235809"/>
    <lineage>
        <taxon>Bacteria</taxon>
        <taxon>Pseudomonadati</taxon>
        <taxon>Bacteroidota</taxon>
        <taxon>Bacteroidia</taxon>
        <taxon>Bacteroidales</taxon>
        <taxon>Bacteroidaceae</taxon>
        <taxon>Bacteroides</taxon>
    </lineage>
</organism>
<evidence type="ECO:0000256" key="1">
    <source>
        <dbReference type="SAM" id="Phobius"/>
    </source>
</evidence>
<dbReference type="AlphaFoldDB" id="W4PAM1"/>
<accession>W4PAM1</accession>
<evidence type="ECO:0000313" key="3">
    <source>
        <dbReference type="Proteomes" id="UP000018861"/>
    </source>
</evidence>
<feature type="transmembrane region" description="Helical" evidence="1">
    <location>
        <begin position="38"/>
        <end position="57"/>
    </location>
</feature>